<evidence type="ECO:0000256" key="5">
    <source>
        <dbReference type="ARBA" id="ARBA00022679"/>
    </source>
</evidence>
<dbReference type="EMBL" id="ML004429">
    <property type="protein sequence ID" value="RKP32847.1"/>
    <property type="molecule type" value="Genomic_DNA"/>
</dbReference>
<gene>
    <name evidence="11" type="ORF">METBISCDRAFT_25401</name>
</gene>
<dbReference type="EC" id="2.5.1.58" evidence="2 9"/>
<comment type="similarity">
    <text evidence="1 9">Belongs to the protein prenyltransferase subunit beta family.</text>
</comment>
<dbReference type="InterPro" id="IPR008930">
    <property type="entry name" value="Terpenoid_cyclase/PrenylTrfase"/>
</dbReference>
<dbReference type="Proteomes" id="UP000268321">
    <property type="component" value="Unassembled WGS sequence"/>
</dbReference>
<evidence type="ECO:0000256" key="7">
    <source>
        <dbReference type="ARBA" id="ARBA00022737"/>
    </source>
</evidence>
<dbReference type="GO" id="GO:0097354">
    <property type="term" value="P:prenylation"/>
    <property type="evidence" value="ECO:0007669"/>
    <property type="project" value="UniProtKB-UniRule"/>
</dbReference>
<keyword evidence="8 9" id="KW-0862">Zinc</keyword>
<evidence type="ECO:0000256" key="6">
    <source>
        <dbReference type="ARBA" id="ARBA00022723"/>
    </source>
</evidence>
<keyword evidence="4 9" id="KW-0637">Prenyltransferase</keyword>
<dbReference type="SUPFAM" id="SSF48239">
    <property type="entry name" value="Terpenoid cyclases/Protein prenyltransferases"/>
    <property type="match status" value="1"/>
</dbReference>
<evidence type="ECO:0000256" key="3">
    <source>
        <dbReference type="ARBA" id="ARBA00015798"/>
    </source>
</evidence>
<dbReference type="AlphaFoldDB" id="A0A4P9ZI50"/>
<reference evidence="12" key="1">
    <citation type="journal article" date="2018" name="Nat. Microbiol.">
        <title>Leveraging single-cell genomics to expand the fungal tree of life.</title>
        <authorList>
            <person name="Ahrendt S.R."/>
            <person name="Quandt C.A."/>
            <person name="Ciobanu D."/>
            <person name="Clum A."/>
            <person name="Salamov A."/>
            <person name="Andreopoulos B."/>
            <person name="Cheng J.F."/>
            <person name="Woyke T."/>
            <person name="Pelin A."/>
            <person name="Henrissat B."/>
            <person name="Reynolds N.K."/>
            <person name="Benny G.L."/>
            <person name="Smith M.E."/>
            <person name="James T.Y."/>
            <person name="Grigoriev I.V."/>
        </authorList>
    </citation>
    <scope>NUCLEOTIDE SEQUENCE [LARGE SCALE GENOMIC DNA]</scope>
    <source>
        <strain evidence="12">Baker2002</strain>
    </source>
</reference>
<feature type="domain" description="Prenyltransferase alpha-alpha toroid" evidence="10">
    <location>
        <begin position="106"/>
        <end position="423"/>
    </location>
</feature>
<accession>A0A4P9ZI50</accession>
<dbReference type="Pfam" id="PF00432">
    <property type="entry name" value="Prenyltrans"/>
    <property type="match status" value="1"/>
</dbReference>
<evidence type="ECO:0000256" key="2">
    <source>
        <dbReference type="ARBA" id="ARBA00012702"/>
    </source>
</evidence>
<dbReference type="InterPro" id="IPR045089">
    <property type="entry name" value="PGGT1B-like"/>
</dbReference>
<dbReference type="PANTHER" id="PTHR11774">
    <property type="entry name" value="GERANYLGERANYL TRANSFERASE TYPE BETA SUBUNIT"/>
    <property type="match status" value="1"/>
</dbReference>
<dbReference type="GO" id="GO:0004660">
    <property type="term" value="F:protein farnesyltransferase activity"/>
    <property type="evidence" value="ECO:0007669"/>
    <property type="project" value="UniProtKB-UniRule"/>
</dbReference>
<dbReference type="InterPro" id="IPR026872">
    <property type="entry name" value="FTB"/>
</dbReference>
<keyword evidence="12" id="KW-1185">Reference proteome</keyword>
<organism evidence="11 12">
    <name type="scientific">Metschnikowia bicuspidata</name>
    <dbReference type="NCBI Taxonomy" id="27322"/>
    <lineage>
        <taxon>Eukaryota</taxon>
        <taxon>Fungi</taxon>
        <taxon>Dikarya</taxon>
        <taxon>Ascomycota</taxon>
        <taxon>Saccharomycotina</taxon>
        <taxon>Pichiomycetes</taxon>
        <taxon>Metschnikowiaceae</taxon>
        <taxon>Metschnikowia</taxon>
    </lineage>
</organism>
<evidence type="ECO:0000256" key="8">
    <source>
        <dbReference type="ARBA" id="ARBA00022833"/>
    </source>
</evidence>
<dbReference type="Gene3D" id="1.50.10.20">
    <property type="match status" value="1"/>
</dbReference>
<evidence type="ECO:0000256" key="1">
    <source>
        <dbReference type="ARBA" id="ARBA00010497"/>
    </source>
</evidence>
<comment type="subunit">
    <text evidence="9">Heterodimer of an alpha and a beta subunit.</text>
</comment>
<evidence type="ECO:0000256" key="4">
    <source>
        <dbReference type="ARBA" id="ARBA00022602"/>
    </source>
</evidence>
<dbReference type="OrthoDB" id="10261146at2759"/>
<dbReference type="GO" id="GO:0005965">
    <property type="term" value="C:protein farnesyltransferase complex"/>
    <property type="evidence" value="ECO:0007669"/>
    <property type="project" value="UniProtKB-UniRule"/>
</dbReference>
<evidence type="ECO:0000313" key="11">
    <source>
        <dbReference type="EMBL" id="RKP32847.1"/>
    </source>
</evidence>
<comment type="catalytic activity">
    <reaction evidence="9">
        <text>L-cysteinyl-[protein] + (2E,6E)-farnesyl diphosphate = S-(2E,6E)-farnesyl-L-cysteinyl-[protein] + diphosphate</text>
        <dbReference type="Rhea" id="RHEA:13345"/>
        <dbReference type="Rhea" id="RHEA-COMP:10131"/>
        <dbReference type="Rhea" id="RHEA-COMP:11535"/>
        <dbReference type="ChEBI" id="CHEBI:29950"/>
        <dbReference type="ChEBI" id="CHEBI:33019"/>
        <dbReference type="ChEBI" id="CHEBI:86019"/>
        <dbReference type="ChEBI" id="CHEBI:175763"/>
    </reaction>
</comment>
<evidence type="ECO:0000256" key="9">
    <source>
        <dbReference type="RuleBase" id="RU365056"/>
    </source>
</evidence>
<dbReference type="PANTHER" id="PTHR11774:SF6">
    <property type="entry name" value="PROTEIN FARNESYLTRANSFERASE SUBUNIT BETA"/>
    <property type="match status" value="1"/>
</dbReference>
<proteinExistence type="inferred from homology"/>
<dbReference type="InterPro" id="IPR001330">
    <property type="entry name" value="Prenyltrans"/>
</dbReference>
<keyword evidence="7" id="KW-0677">Repeat</keyword>
<sequence>MFHKRTASASSYESILRPNISDQLITMLTALPISEDKYHCATSVTQRETEDAIKNIYMSILESIKLSDQVLAKLDLKVSQLLDDIESEEGSKPDDDRKCEPMDAELNVDLHLRYIEHFLGNPLPAGFSALDCNHGWMLYWLLNSHSLLQDGTVPENLRAPVSAKIEQIVIDGGHGGIAGGPHGQIGHAASTYASVLTLVLMEDFELLEKIKPSLYQWFVSLKKEDGSYAMHHNGESDVRSTYCVLSVAALLNILTDELLEGTVEFLLSCQTFEGGFAGTPYTEAHGGYTFCALAALYVTPQKFKNVDMSSLLRWLGARQLHVEGGFSGRSNKLVDGCYSFWIGASFALVEAFEEAQSFFNRTALKTYILNCCQDKKFGGLRDKPGKNPDFYHTNYTLSGLSIAEHTYEPSGPYNFKTREILEGATNTVDINPAFGLPIDLVRKCHNYFYSQDSSAAKSDNK</sequence>
<keyword evidence="5 9" id="KW-0808">Transferase</keyword>
<keyword evidence="6 9" id="KW-0479">Metal-binding</keyword>
<dbReference type="CDD" id="cd02893">
    <property type="entry name" value="FTase"/>
    <property type="match status" value="1"/>
</dbReference>
<protein>
    <recommendedName>
        <fullName evidence="3 9">Protein farnesyltransferase subunit beta</fullName>
        <shortName evidence="9">FTase-beta</shortName>
        <ecNumber evidence="2 9">2.5.1.58</ecNumber>
    </recommendedName>
</protein>
<comment type="cofactor">
    <cofactor evidence="9">
        <name>Zn(2+)</name>
        <dbReference type="ChEBI" id="CHEBI:29105"/>
    </cofactor>
    <text evidence="9">Binds 1 zinc ion per subunit.</text>
</comment>
<evidence type="ECO:0000259" key="10">
    <source>
        <dbReference type="Pfam" id="PF00432"/>
    </source>
</evidence>
<name>A0A4P9ZI50_9ASCO</name>
<comment type="function">
    <text evidence="9">Catalyzes the transfer of a farnesyl moiety from farnesyl diphosphate to a cysteine at the fourth position from the C-terminus of several proteins. The beta subunit is responsible for peptide-binding.</text>
</comment>
<dbReference type="GO" id="GO:0008270">
    <property type="term" value="F:zinc ion binding"/>
    <property type="evidence" value="ECO:0007669"/>
    <property type="project" value="UniProtKB-UniRule"/>
</dbReference>
<evidence type="ECO:0000313" key="12">
    <source>
        <dbReference type="Proteomes" id="UP000268321"/>
    </source>
</evidence>